<evidence type="ECO:0000313" key="9">
    <source>
        <dbReference type="RefSeq" id="XP_035829620.1"/>
    </source>
</evidence>
<dbReference type="SMART" id="SM01417">
    <property type="entry name" value="Solute_trans_a"/>
    <property type="match status" value="1"/>
</dbReference>
<dbReference type="GeneID" id="101846189"/>
<feature type="transmembrane region" description="Helical" evidence="6">
    <location>
        <begin position="277"/>
        <end position="298"/>
    </location>
</feature>
<feature type="transmembrane region" description="Helical" evidence="6">
    <location>
        <begin position="238"/>
        <end position="257"/>
    </location>
</feature>
<gene>
    <name evidence="8 9" type="primary">LOC101846189</name>
</gene>
<dbReference type="Proteomes" id="UP000694888">
    <property type="component" value="Unplaced"/>
</dbReference>
<protein>
    <submittedName>
        <fullName evidence="8 9">Organic solute transporter subunit alpha</fullName>
    </submittedName>
</protein>
<evidence type="ECO:0000313" key="7">
    <source>
        <dbReference type="Proteomes" id="UP000694888"/>
    </source>
</evidence>
<feature type="transmembrane region" description="Helical" evidence="6">
    <location>
        <begin position="101"/>
        <end position="120"/>
    </location>
</feature>
<dbReference type="PANTHER" id="PTHR23423">
    <property type="entry name" value="ORGANIC SOLUTE TRANSPORTER-RELATED"/>
    <property type="match status" value="1"/>
</dbReference>
<comment type="subcellular location">
    <subcellularLocation>
        <location evidence="1">Membrane</location>
        <topology evidence="1">Multi-pass membrane protein</topology>
    </subcellularLocation>
</comment>
<sequence>MAGQGSIPEGNCSDTLPLSEDFFRDISNVELGFVIVCGVLTAVTLALYVEKIYFVLTHYHTKASVIHRAIQILGTSPVVSLSAMLAIIIPRASLVSDLVGTVYIAWALHNFTLLMVDFAGGEERVLEQLSGQFIQLQSPPCCCCCPCLPKVDITRSSLRNLRLLVLQTALVQPVLAFLSVILWLDEKYMKGVIKADNAYPYLAFPNAVSTLLAMYGLLLMFRSSHQILLPLQPRAKMVVLQLCLIVQNLQGFVFVTLQKNDIPVCKGILSSKVRGRALMHMLVVVEMFALTLMARFFYRRPHSMDTAVVQVDGSNAPSIEVSPVASPNQCRRQEKYGVNSCADPSTPQPSLSTSQRENLAFEDDRD</sequence>
<evidence type="ECO:0000256" key="2">
    <source>
        <dbReference type="ARBA" id="ARBA00022692"/>
    </source>
</evidence>
<feature type="transmembrane region" description="Helical" evidence="6">
    <location>
        <begin position="163"/>
        <end position="184"/>
    </location>
</feature>
<evidence type="ECO:0000256" key="6">
    <source>
        <dbReference type="SAM" id="Phobius"/>
    </source>
</evidence>
<accession>A0ABM0JDW9</accession>
<dbReference type="RefSeq" id="XP_005091444.1">
    <property type="nucleotide sequence ID" value="XM_005091387.3"/>
</dbReference>
<proteinExistence type="predicted"/>
<dbReference type="Pfam" id="PF03619">
    <property type="entry name" value="Solute_trans_a"/>
    <property type="match status" value="1"/>
</dbReference>
<evidence type="ECO:0000313" key="8">
    <source>
        <dbReference type="RefSeq" id="XP_005091444.1"/>
    </source>
</evidence>
<keyword evidence="3 6" id="KW-1133">Transmembrane helix</keyword>
<feature type="transmembrane region" description="Helical" evidence="6">
    <location>
        <begin position="70"/>
        <end position="89"/>
    </location>
</feature>
<feature type="compositionally biased region" description="Low complexity" evidence="5">
    <location>
        <begin position="344"/>
        <end position="355"/>
    </location>
</feature>
<evidence type="ECO:0000256" key="4">
    <source>
        <dbReference type="ARBA" id="ARBA00023136"/>
    </source>
</evidence>
<keyword evidence="7" id="KW-1185">Reference proteome</keyword>
<feature type="region of interest" description="Disordered" evidence="5">
    <location>
        <begin position="335"/>
        <end position="366"/>
    </location>
</feature>
<dbReference type="RefSeq" id="XP_035829620.1">
    <property type="nucleotide sequence ID" value="XM_035973727.1"/>
</dbReference>
<organism evidence="7 8">
    <name type="scientific">Aplysia californica</name>
    <name type="common">California sea hare</name>
    <dbReference type="NCBI Taxonomy" id="6500"/>
    <lineage>
        <taxon>Eukaryota</taxon>
        <taxon>Metazoa</taxon>
        <taxon>Spiralia</taxon>
        <taxon>Lophotrochozoa</taxon>
        <taxon>Mollusca</taxon>
        <taxon>Gastropoda</taxon>
        <taxon>Heterobranchia</taxon>
        <taxon>Euthyneura</taxon>
        <taxon>Tectipleura</taxon>
        <taxon>Aplysiida</taxon>
        <taxon>Aplysioidea</taxon>
        <taxon>Aplysiidae</taxon>
        <taxon>Aplysia</taxon>
    </lineage>
</organism>
<feature type="transmembrane region" description="Helical" evidence="6">
    <location>
        <begin position="31"/>
        <end position="49"/>
    </location>
</feature>
<evidence type="ECO:0000256" key="3">
    <source>
        <dbReference type="ARBA" id="ARBA00022989"/>
    </source>
</evidence>
<name>A0ABM0JDW9_APLCA</name>
<evidence type="ECO:0000256" key="5">
    <source>
        <dbReference type="SAM" id="MobiDB-lite"/>
    </source>
</evidence>
<keyword evidence="2 6" id="KW-0812">Transmembrane</keyword>
<reference evidence="8 9" key="1">
    <citation type="submission" date="2025-05" db="UniProtKB">
        <authorList>
            <consortium name="RefSeq"/>
        </authorList>
    </citation>
    <scope>IDENTIFICATION</scope>
</reference>
<keyword evidence="4 6" id="KW-0472">Membrane</keyword>
<dbReference type="InterPro" id="IPR005178">
    <property type="entry name" value="Ostalpha/TMEM184C"/>
</dbReference>
<evidence type="ECO:0000256" key="1">
    <source>
        <dbReference type="ARBA" id="ARBA00004141"/>
    </source>
</evidence>
<feature type="transmembrane region" description="Helical" evidence="6">
    <location>
        <begin position="199"/>
        <end position="218"/>
    </location>
</feature>